<evidence type="ECO:0000256" key="1">
    <source>
        <dbReference type="PROSITE-ProRule" id="PRU00047"/>
    </source>
</evidence>
<feature type="compositionally biased region" description="Basic and acidic residues" evidence="2">
    <location>
        <begin position="245"/>
        <end position="257"/>
    </location>
</feature>
<feature type="domain" description="CCHC-type" evidence="3">
    <location>
        <begin position="181"/>
        <end position="197"/>
    </location>
</feature>
<keyword evidence="1" id="KW-0862">Zinc</keyword>
<feature type="compositionally biased region" description="Polar residues" evidence="2">
    <location>
        <begin position="280"/>
        <end position="291"/>
    </location>
</feature>
<protein>
    <recommendedName>
        <fullName evidence="3">CCHC-type domain-containing protein</fullName>
    </recommendedName>
</protein>
<evidence type="ECO:0000313" key="5">
    <source>
        <dbReference type="Proteomes" id="UP000266673"/>
    </source>
</evidence>
<feature type="region of interest" description="Disordered" evidence="2">
    <location>
        <begin position="541"/>
        <end position="569"/>
    </location>
</feature>
<dbReference type="EMBL" id="QKWP01000642">
    <property type="protein sequence ID" value="RIB16928.1"/>
    <property type="molecule type" value="Genomic_DNA"/>
</dbReference>
<proteinExistence type="predicted"/>
<name>A0A397V5L6_9GLOM</name>
<feature type="compositionally biased region" description="Basic and acidic residues" evidence="2">
    <location>
        <begin position="446"/>
        <end position="458"/>
    </location>
</feature>
<sequence length="761" mass="85339">MLNLDEQQIKEQFLKGLSPDLEDDAERIGTEQPLADLFEILERIEMRRAEKKLGLVSKIPQSSYKLSSKLITPTQSQSVSSQSASQQIQPSQPLQTPQPYYGPQPPGTYQKMQDILMNRFVQWITVEVSEFVPISKPDLPPKPVIKKVEVDSDDELANLTKKQLKLHVAKAVKKATKAQNRCSNCNRTGHNSRKCPRKKKSRSKNKKGNVHKVIVDSSSELDSDTNSSDNNSDSGSESESNFEESSTKSESESDIKVHIKKAKLQAENPFKPCKRDQKETPNSGKSQNKSTIIDKSLQRVVLDMLDSIAPVDWIEKLKAKIGTNMPAYVSEFVPISKPNLPPKPVIKKVEVDSDDELANLTKKQLKLHVAKAVKKATKAQYRCSNCNRTGHNSRKCPRKKKSRSKNKKGNVHKVIVDSSSELDSDTNSSDNNSDSGSESESNFEESSTKSESESDIKVHIKKAKLQAENPFKPCKRDQKETPNSGKSQNKSTIIDKSLQRVVLDMLDSIAPVDWIEKLKAKIGTNMPAYVESLFTSAPPIQKSNFSETSSAKNYREPAPEIPDSDDEFIDDPMEIDFVQRKDPATDVVTTKCKIKRLVIPAATVDPGANFAIMSEDIAKQLKLVIDTKDKHDLRGIATIPTESLGTTQNVPVDFTSGCTIYSDFAVVKYPKLMLILPNTLLDKYNYDLLASRRELKLVCNDSDDSTFKKKCMSYEELEKSLYTTLVSKAEINDLCEKLQIRYEKLLEHIFSRDDSNNKLSS</sequence>
<dbReference type="GO" id="GO:0008270">
    <property type="term" value="F:zinc ion binding"/>
    <property type="evidence" value="ECO:0007669"/>
    <property type="project" value="UniProtKB-KW"/>
</dbReference>
<dbReference type="InterPro" id="IPR021109">
    <property type="entry name" value="Peptidase_aspartic_dom_sf"/>
</dbReference>
<evidence type="ECO:0000256" key="2">
    <source>
        <dbReference type="SAM" id="MobiDB-lite"/>
    </source>
</evidence>
<dbReference type="GO" id="GO:0003676">
    <property type="term" value="F:nucleic acid binding"/>
    <property type="evidence" value="ECO:0007669"/>
    <property type="project" value="InterPro"/>
</dbReference>
<dbReference type="Proteomes" id="UP000266673">
    <property type="component" value="Unassembled WGS sequence"/>
</dbReference>
<evidence type="ECO:0000259" key="3">
    <source>
        <dbReference type="PROSITE" id="PS50158"/>
    </source>
</evidence>
<feature type="domain" description="CCHC-type" evidence="3">
    <location>
        <begin position="382"/>
        <end position="398"/>
    </location>
</feature>
<keyword evidence="1" id="KW-0479">Metal-binding</keyword>
<evidence type="ECO:0000313" key="4">
    <source>
        <dbReference type="EMBL" id="RIB16928.1"/>
    </source>
</evidence>
<dbReference type="SUPFAM" id="SSF57756">
    <property type="entry name" value="Retrovirus zinc finger-like domains"/>
    <property type="match status" value="2"/>
</dbReference>
<dbReference type="InterPro" id="IPR036875">
    <property type="entry name" value="Znf_CCHC_sf"/>
</dbReference>
<feature type="compositionally biased region" description="Low complexity" evidence="2">
    <location>
        <begin position="216"/>
        <end position="239"/>
    </location>
</feature>
<reference evidence="4 5" key="1">
    <citation type="submission" date="2018-06" db="EMBL/GenBank/DDBJ databases">
        <title>Comparative genomics reveals the genomic features of Rhizophagus irregularis, R. cerebriforme, R. diaphanum and Gigaspora rosea, and their symbiotic lifestyle signature.</title>
        <authorList>
            <person name="Morin E."/>
            <person name="San Clemente H."/>
            <person name="Chen E.C.H."/>
            <person name="De La Providencia I."/>
            <person name="Hainaut M."/>
            <person name="Kuo A."/>
            <person name="Kohler A."/>
            <person name="Murat C."/>
            <person name="Tang N."/>
            <person name="Roy S."/>
            <person name="Loubradou J."/>
            <person name="Henrissat B."/>
            <person name="Grigoriev I.V."/>
            <person name="Corradi N."/>
            <person name="Roux C."/>
            <person name="Martin F.M."/>
        </authorList>
    </citation>
    <scope>NUCLEOTIDE SEQUENCE [LARGE SCALE GENOMIC DNA]</scope>
    <source>
        <strain evidence="4 5">DAOM 194757</strain>
    </source>
</reference>
<dbReference type="SMART" id="SM00343">
    <property type="entry name" value="ZnF_C2HC"/>
    <property type="match status" value="2"/>
</dbReference>
<feature type="region of interest" description="Disordered" evidence="2">
    <location>
        <begin position="175"/>
        <end position="291"/>
    </location>
</feature>
<keyword evidence="5" id="KW-1185">Reference proteome</keyword>
<keyword evidence="1" id="KW-0863">Zinc-finger</keyword>
<comment type="caution">
    <text evidence="4">The sequence shown here is derived from an EMBL/GenBank/DDBJ whole genome shotgun (WGS) entry which is preliminary data.</text>
</comment>
<dbReference type="InterPro" id="IPR001878">
    <property type="entry name" value="Znf_CCHC"/>
</dbReference>
<feature type="region of interest" description="Disordered" evidence="2">
    <location>
        <begin position="75"/>
        <end position="107"/>
    </location>
</feature>
<feature type="compositionally biased region" description="Polar residues" evidence="2">
    <location>
        <begin position="541"/>
        <end position="552"/>
    </location>
</feature>
<feature type="compositionally biased region" description="Basic residues" evidence="2">
    <location>
        <begin position="391"/>
        <end position="411"/>
    </location>
</feature>
<feature type="compositionally biased region" description="Low complexity" evidence="2">
    <location>
        <begin position="75"/>
        <end position="99"/>
    </location>
</feature>
<feature type="compositionally biased region" description="Polar residues" evidence="2">
    <location>
        <begin position="180"/>
        <end position="189"/>
    </location>
</feature>
<feature type="compositionally biased region" description="Polar residues" evidence="2">
    <location>
        <begin position="481"/>
        <end position="492"/>
    </location>
</feature>
<organism evidence="4 5">
    <name type="scientific">Gigaspora rosea</name>
    <dbReference type="NCBI Taxonomy" id="44941"/>
    <lineage>
        <taxon>Eukaryota</taxon>
        <taxon>Fungi</taxon>
        <taxon>Fungi incertae sedis</taxon>
        <taxon>Mucoromycota</taxon>
        <taxon>Glomeromycotina</taxon>
        <taxon>Glomeromycetes</taxon>
        <taxon>Diversisporales</taxon>
        <taxon>Gigasporaceae</taxon>
        <taxon>Gigaspora</taxon>
    </lineage>
</organism>
<dbReference type="Gene3D" id="2.40.70.10">
    <property type="entry name" value="Acid Proteases"/>
    <property type="match status" value="1"/>
</dbReference>
<dbReference type="PROSITE" id="PS50158">
    <property type="entry name" value="ZF_CCHC"/>
    <property type="match status" value="2"/>
</dbReference>
<feature type="compositionally biased region" description="Basic residues" evidence="2">
    <location>
        <begin position="190"/>
        <end position="210"/>
    </location>
</feature>
<gene>
    <name evidence="4" type="ORF">C2G38_2188697</name>
</gene>
<accession>A0A397V5L6</accession>
<feature type="compositionally biased region" description="Low complexity" evidence="2">
    <location>
        <begin position="417"/>
        <end position="440"/>
    </location>
</feature>
<dbReference type="AlphaFoldDB" id="A0A397V5L6"/>
<feature type="region of interest" description="Disordered" evidence="2">
    <location>
        <begin position="385"/>
        <end position="492"/>
    </location>
</feature>